<feature type="region of interest" description="Disordered" evidence="15">
    <location>
        <begin position="345"/>
        <end position="376"/>
    </location>
</feature>
<dbReference type="EnsemblMetazoa" id="SCAU005391-RB">
    <property type="protein sequence ID" value="SCAU005391-PB"/>
    <property type="gene ID" value="SCAU005391"/>
</dbReference>
<evidence type="ECO:0000256" key="13">
    <source>
        <dbReference type="PROSITE-ProRule" id="PRU10141"/>
    </source>
</evidence>
<dbReference type="InterPro" id="IPR008271">
    <property type="entry name" value="Ser/Thr_kinase_AS"/>
</dbReference>
<feature type="domain" description="Protein kinase" evidence="16">
    <location>
        <begin position="1246"/>
        <end position="1506"/>
    </location>
</feature>
<evidence type="ECO:0000256" key="3">
    <source>
        <dbReference type="ARBA" id="ARBA00012428"/>
    </source>
</evidence>
<dbReference type="FunFam" id="2.60.120.10:FF:000072">
    <property type="entry name" value="cGMP-dependent protein kinase"/>
    <property type="match status" value="1"/>
</dbReference>
<dbReference type="FunFam" id="1.10.510.10:FF:000096">
    <property type="entry name" value="cGMP-dependent protein kinase"/>
    <property type="match status" value="1"/>
</dbReference>
<dbReference type="CDD" id="cd00038">
    <property type="entry name" value="CAP_ED"/>
    <property type="match status" value="2"/>
</dbReference>
<dbReference type="InterPro" id="IPR018490">
    <property type="entry name" value="cNMP-bd_dom_sf"/>
</dbReference>
<evidence type="ECO:0000313" key="20">
    <source>
        <dbReference type="Proteomes" id="UP000095300"/>
    </source>
</evidence>
<dbReference type="PROSITE" id="PS00889">
    <property type="entry name" value="CNMP_BINDING_2"/>
    <property type="match status" value="2"/>
</dbReference>
<feature type="region of interest" description="Disordered" evidence="15">
    <location>
        <begin position="304"/>
        <end position="332"/>
    </location>
</feature>
<keyword evidence="10" id="KW-0142">cGMP-binding</keyword>
<evidence type="ECO:0000313" key="19">
    <source>
        <dbReference type="EnsemblMetazoa" id="SCAU005391-PB"/>
    </source>
</evidence>
<proteinExistence type="inferred from homology"/>
<evidence type="ECO:0000256" key="5">
    <source>
        <dbReference type="ARBA" id="ARBA00022535"/>
    </source>
</evidence>
<feature type="compositionally biased region" description="Low complexity" evidence="15">
    <location>
        <begin position="114"/>
        <end position="130"/>
    </location>
</feature>
<dbReference type="PROSITE" id="PS00108">
    <property type="entry name" value="PROTEIN_KINASE_ST"/>
    <property type="match status" value="1"/>
</dbReference>
<keyword evidence="6" id="KW-0808">Transferase</keyword>
<keyword evidence="8" id="KW-0418">Kinase</keyword>
<evidence type="ECO:0000256" key="9">
    <source>
        <dbReference type="ARBA" id="ARBA00022840"/>
    </source>
</evidence>
<dbReference type="PROSITE" id="PS50042">
    <property type="entry name" value="CNMP_BINDING_3"/>
    <property type="match status" value="2"/>
</dbReference>
<dbReference type="GO" id="GO:0005737">
    <property type="term" value="C:cytoplasm"/>
    <property type="evidence" value="ECO:0007669"/>
    <property type="project" value="UniProtKB-ARBA"/>
</dbReference>
<evidence type="ECO:0000259" key="17">
    <source>
        <dbReference type="PROSITE" id="PS50042"/>
    </source>
</evidence>
<keyword evidence="4" id="KW-0723">Serine/threonine-protein kinase</keyword>
<dbReference type="SUPFAM" id="SSF51206">
    <property type="entry name" value="cAMP-binding domain-like"/>
    <property type="match status" value="2"/>
</dbReference>
<evidence type="ECO:0000256" key="4">
    <source>
        <dbReference type="ARBA" id="ARBA00022527"/>
    </source>
</evidence>
<feature type="region of interest" description="Disordered" evidence="15">
    <location>
        <begin position="218"/>
        <end position="255"/>
    </location>
</feature>
<organism evidence="19 20">
    <name type="scientific">Stomoxys calcitrans</name>
    <name type="common">Stable fly</name>
    <name type="synonym">Conops calcitrans</name>
    <dbReference type="NCBI Taxonomy" id="35570"/>
    <lineage>
        <taxon>Eukaryota</taxon>
        <taxon>Metazoa</taxon>
        <taxon>Ecdysozoa</taxon>
        <taxon>Arthropoda</taxon>
        <taxon>Hexapoda</taxon>
        <taxon>Insecta</taxon>
        <taxon>Pterygota</taxon>
        <taxon>Neoptera</taxon>
        <taxon>Endopterygota</taxon>
        <taxon>Diptera</taxon>
        <taxon>Brachycera</taxon>
        <taxon>Muscomorpha</taxon>
        <taxon>Muscoidea</taxon>
        <taxon>Muscidae</taxon>
        <taxon>Stomoxys</taxon>
    </lineage>
</organism>
<feature type="region of interest" description="Disordered" evidence="15">
    <location>
        <begin position="81"/>
        <end position="130"/>
    </location>
</feature>
<feature type="compositionally biased region" description="Polar residues" evidence="15">
    <location>
        <begin position="86"/>
        <end position="95"/>
    </location>
</feature>
<dbReference type="InterPro" id="IPR000961">
    <property type="entry name" value="AGC-kinase_C"/>
</dbReference>
<dbReference type="CDD" id="cd05572">
    <property type="entry name" value="STKc_cGK"/>
    <property type="match status" value="1"/>
</dbReference>
<dbReference type="SMART" id="SM00133">
    <property type="entry name" value="S_TK_X"/>
    <property type="match status" value="1"/>
</dbReference>
<comment type="catalytic activity">
    <reaction evidence="11">
        <text>L-threonyl-[protein] + ATP = O-phospho-L-threonyl-[protein] + ADP + H(+)</text>
        <dbReference type="Rhea" id="RHEA:46608"/>
        <dbReference type="Rhea" id="RHEA-COMP:11060"/>
        <dbReference type="Rhea" id="RHEA-COMP:11605"/>
        <dbReference type="ChEBI" id="CHEBI:15378"/>
        <dbReference type="ChEBI" id="CHEBI:30013"/>
        <dbReference type="ChEBI" id="CHEBI:30616"/>
        <dbReference type="ChEBI" id="CHEBI:61977"/>
        <dbReference type="ChEBI" id="CHEBI:456216"/>
        <dbReference type="EC" id="2.7.11.12"/>
    </reaction>
</comment>
<dbReference type="Gene3D" id="2.60.120.10">
    <property type="entry name" value="Jelly Rolls"/>
    <property type="match status" value="2"/>
</dbReference>
<dbReference type="InterPro" id="IPR018488">
    <property type="entry name" value="cNMP-bd_CS"/>
</dbReference>
<evidence type="ECO:0000256" key="6">
    <source>
        <dbReference type="ARBA" id="ARBA00022679"/>
    </source>
</evidence>
<dbReference type="InterPro" id="IPR014710">
    <property type="entry name" value="RmlC-like_jellyroll"/>
</dbReference>
<feature type="binding site" evidence="13">
    <location>
        <position position="1277"/>
    </location>
    <ligand>
        <name>ATP</name>
        <dbReference type="ChEBI" id="CHEBI:30616"/>
    </ligand>
</feature>
<sequence length="1557" mass="170658">MAMKSASPSETIIATVSDLMEESRKFKENLEIQKQTKEYAGDGLTATIHSQTPSSLANTLQIPQHQMPYSAEPPAKETQLLEETAQRNPKLSISRSQDDDHREEETFGRATPISYGSQGGSPCSSSSIMTSTRAGLSSMGASRASNFRMKFRKSHTCGSLFAKCNCGEVTTRTMVPISPPPMGPAVVAAASGGSRAISIDNCLNVTANRATTTATIHNSNAPQKQQQQQQHHYHQSMHLSISPSSNTESSLASSISDGAGGLKLTSSSGIYSLSTQTSSATSAYLSRDESLTASFDNQLLSPSGDVCGETSKSLTAAAPPPPAAASSLPKQAAISQDTELASFARSKPQYIPRISSPAPTAGTDCSASPRSSPLPIARKSEISLQKSKKLFQSYSHPDTDFIFTDENKHPSRESLQHLLSPQQQSQETVITSRGGRVEIKQPKRSSSPNIGQYHVLDVAVHPDILVKISPKHSPLCETRRPHDSPLATRSTQQRRRLLQRSHEIDSGGSTSDSEKSVDIKSPTLLKSPLSNSSSAAKSGILNSPLLPSKRLPGAQGSPTTAGGVATDDSNFHAAQKYFAESGILGPVPNTASNLIRKTSKILQDTTVIEQIRKTSMILRSNISSNSSTATYSQYPNASVMPKTVINSNNASSNVAQPYPHANNNSTLPAANSLTLKLQGNVIATSNTAVSQQQQPQPALIYSPPSPQSPHTMATKCGFSPNVTTQSCTVIDDKDAQIKSLQGEIVSLKDVIKSRDAEIVKLRREIHKLKSVLQQTTNHIPLAHDELLQPPSPTVQNINRSFIGPLQCPDITSSHDRLCEKCKKMVLETSNTSPVEKFTNAPAAVLTATETKVSPESNGSSSIDSSMSEQYQSCNSTSASTGTSSDTWPPAEHRANNTEQDQPIKEAMAKTEATDANGCAIKNKILNHPLQPVLKKQGVSGESCETSMQQSINVPIPKYDKDFASKQLIKEAIMDNDFLKNIDASQVRELVDSMYSVAIPKGKFVIREGEVGAHLYVSAEGEFEVEKNGKVLGIMGAGKAFGELAILYNCTRTASIRVLSDARVWVLDRRIFQQIMMRTGMQRIENSVNFLKSVPLLKNLSEEILAKIADVLEVEFYPAGTYIIRQGASGDTFFLISQGSVKVTQKLTPSAEEKEIRTLERGDYFGEQALINEDKRTANIIAMAPGVECLTLDRDSFTHLIGDLCELKEKNYGDESRVLAMKYEEKTKEIFGANLQQEFPDLQLTDLEVVATLGIGGFGRVELVKAYQKNSVDIYALKCLKKRHIVDTKQEDHVFSERTIMMTCNSPFICRLYRTFRDEKYVYMLLEACMGGEIWTMLRDRGSFEENAAQFIIGCVLQAFEYLHAKGIIYRDLKPENLMLDERGYVKLVDFGFAKYIGNSCKTWTFCGTPEYVAPEIILNKGHDRAVDYWALGILIHELLNGTPPFTANDPMKTYNIILKGIDMIDFPKRISRSAVQLIKKLCRDVPAERLGYQKGGIQDIKKHKWFLGFDWDGLQSQLLIPPFVRPIAHPTDTCYFDKFPCDPNEPPDELSGWDADF</sequence>
<evidence type="ECO:0000256" key="12">
    <source>
        <dbReference type="ARBA" id="ARBA00047462"/>
    </source>
</evidence>
<dbReference type="InterPro" id="IPR000595">
    <property type="entry name" value="cNMP-bd_dom"/>
</dbReference>
<feature type="compositionally biased region" description="Low complexity" evidence="15">
    <location>
        <begin position="520"/>
        <end position="538"/>
    </location>
</feature>
<evidence type="ECO:0000259" key="16">
    <source>
        <dbReference type="PROSITE" id="PS50011"/>
    </source>
</evidence>
<dbReference type="PROSITE" id="PS00107">
    <property type="entry name" value="PROTEIN_KINASE_ATP"/>
    <property type="match status" value="1"/>
</dbReference>
<name>A0A1I8P6Z8_STOCA</name>
<feature type="region of interest" description="Disordered" evidence="15">
    <location>
        <begin position="410"/>
        <end position="450"/>
    </location>
</feature>
<evidence type="ECO:0000256" key="7">
    <source>
        <dbReference type="ARBA" id="ARBA00022741"/>
    </source>
</evidence>
<dbReference type="InterPro" id="IPR002374">
    <property type="entry name" value="cGMP_dep_kinase"/>
</dbReference>
<evidence type="ECO:0000256" key="11">
    <source>
        <dbReference type="ARBA" id="ARBA00047298"/>
    </source>
</evidence>
<feature type="coiled-coil region" evidence="14">
    <location>
        <begin position="730"/>
        <end position="778"/>
    </location>
</feature>
<feature type="domain" description="Cyclic nucleotide-binding" evidence="17">
    <location>
        <begin position="1095"/>
        <end position="1217"/>
    </location>
</feature>
<keyword evidence="7 13" id="KW-0547">Nucleotide-binding</keyword>
<dbReference type="Pfam" id="PF00069">
    <property type="entry name" value="Pkinase"/>
    <property type="match status" value="1"/>
</dbReference>
<keyword evidence="14" id="KW-0175">Coiled coil</keyword>
<comment type="catalytic activity">
    <reaction evidence="12">
        <text>L-seryl-[protein] + ATP = O-phospho-L-seryl-[protein] + ADP + H(+)</text>
        <dbReference type="Rhea" id="RHEA:17989"/>
        <dbReference type="Rhea" id="RHEA-COMP:9863"/>
        <dbReference type="Rhea" id="RHEA-COMP:11604"/>
        <dbReference type="ChEBI" id="CHEBI:15378"/>
        <dbReference type="ChEBI" id="CHEBI:29999"/>
        <dbReference type="ChEBI" id="CHEBI:30616"/>
        <dbReference type="ChEBI" id="CHEBI:83421"/>
        <dbReference type="ChEBI" id="CHEBI:456216"/>
        <dbReference type="EC" id="2.7.11.12"/>
    </reaction>
</comment>
<dbReference type="PROSITE" id="PS51285">
    <property type="entry name" value="AGC_KINASE_CTER"/>
    <property type="match status" value="1"/>
</dbReference>
<comment type="cofactor">
    <cofactor evidence="1">
        <name>Mg(2+)</name>
        <dbReference type="ChEBI" id="CHEBI:18420"/>
    </cofactor>
</comment>
<dbReference type="InterPro" id="IPR017441">
    <property type="entry name" value="Protein_kinase_ATP_BS"/>
</dbReference>
<evidence type="ECO:0000256" key="15">
    <source>
        <dbReference type="SAM" id="MobiDB-lite"/>
    </source>
</evidence>
<dbReference type="SMART" id="SM00220">
    <property type="entry name" value="S_TKc"/>
    <property type="match status" value="1"/>
</dbReference>
<dbReference type="GO" id="GO:0030553">
    <property type="term" value="F:cGMP binding"/>
    <property type="evidence" value="ECO:0007669"/>
    <property type="project" value="UniProtKB-KW"/>
</dbReference>
<evidence type="ECO:0000256" key="8">
    <source>
        <dbReference type="ARBA" id="ARBA00022777"/>
    </source>
</evidence>
<feature type="compositionally biased region" description="Polar residues" evidence="15">
    <location>
        <begin position="237"/>
        <end position="255"/>
    </location>
</feature>
<feature type="compositionally biased region" description="Basic and acidic residues" evidence="15">
    <location>
        <begin position="890"/>
        <end position="901"/>
    </location>
</feature>
<dbReference type="Pfam" id="PF00027">
    <property type="entry name" value="cNMP_binding"/>
    <property type="match status" value="2"/>
</dbReference>
<dbReference type="Proteomes" id="UP000095300">
    <property type="component" value="Unassembled WGS sequence"/>
</dbReference>
<evidence type="ECO:0000256" key="1">
    <source>
        <dbReference type="ARBA" id="ARBA00001946"/>
    </source>
</evidence>
<feature type="region of interest" description="Disordered" evidence="15">
    <location>
        <begin position="848"/>
        <end position="901"/>
    </location>
</feature>
<feature type="compositionally biased region" description="Low complexity" evidence="15">
    <location>
        <begin position="416"/>
        <end position="426"/>
    </location>
</feature>
<feature type="domain" description="Cyclic nucleotide-binding" evidence="17">
    <location>
        <begin position="977"/>
        <end position="1092"/>
    </location>
</feature>
<comment type="similarity">
    <text evidence="2">Belongs to the protein kinase superfamily. AGC Ser/Thr protein kinase family. cGMP subfamily.</text>
</comment>
<keyword evidence="5" id="KW-0140">cGMP</keyword>
<protein>
    <recommendedName>
        <fullName evidence="3">cGMP-dependent protein kinase</fullName>
        <ecNumber evidence="3">2.7.11.12</ecNumber>
    </recommendedName>
</protein>
<dbReference type="FunFam" id="2.60.120.10:FF:000064">
    <property type="entry name" value="cGMP-dependent protein kinase, isozyme"/>
    <property type="match status" value="1"/>
</dbReference>
<dbReference type="Gene3D" id="1.10.510.10">
    <property type="entry name" value="Transferase(Phosphotransferase) domain 1"/>
    <property type="match status" value="1"/>
</dbReference>
<dbReference type="SMART" id="SM00100">
    <property type="entry name" value="cNMP"/>
    <property type="match status" value="2"/>
</dbReference>
<dbReference type="SUPFAM" id="SSF56112">
    <property type="entry name" value="Protein kinase-like (PK-like)"/>
    <property type="match status" value="1"/>
</dbReference>
<dbReference type="VEuPathDB" id="VectorBase:SCAU005391"/>
<dbReference type="Gene3D" id="3.30.200.20">
    <property type="entry name" value="Phosphorylase Kinase, domain 1"/>
    <property type="match status" value="1"/>
</dbReference>
<keyword evidence="20" id="KW-1185">Reference proteome</keyword>
<feature type="compositionally biased region" description="Low complexity" evidence="15">
    <location>
        <begin position="853"/>
        <end position="886"/>
    </location>
</feature>
<feature type="region of interest" description="Disordered" evidence="15">
    <location>
        <begin position="472"/>
        <end position="564"/>
    </location>
</feature>
<dbReference type="PANTHER" id="PTHR24353:SF147">
    <property type="entry name" value="CGMP-DEPENDENT SERINE_THREONIN PROTEIN KINASE-RELATED"/>
    <property type="match status" value="1"/>
</dbReference>
<dbReference type="InterPro" id="IPR011009">
    <property type="entry name" value="Kinase-like_dom_sf"/>
</dbReference>
<dbReference type="OrthoDB" id="63267at2759"/>
<feature type="compositionally biased region" description="Basic and acidic residues" evidence="15">
    <location>
        <begin position="96"/>
        <end position="107"/>
    </location>
</feature>
<evidence type="ECO:0000256" key="10">
    <source>
        <dbReference type="ARBA" id="ARBA00022992"/>
    </source>
</evidence>
<evidence type="ECO:0000256" key="2">
    <source>
        <dbReference type="ARBA" id="ARBA00006352"/>
    </source>
</evidence>
<reference evidence="19" key="1">
    <citation type="submission" date="2020-05" db="UniProtKB">
        <authorList>
            <consortium name="EnsemblMetazoa"/>
        </authorList>
    </citation>
    <scope>IDENTIFICATION</scope>
    <source>
        <strain evidence="19">USDA</strain>
    </source>
</reference>
<dbReference type="GO" id="GO:0004692">
    <property type="term" value="F:cGMP-dependent protein kinase activity"/>
    <property type="evidence" value="ECO:0007669"/>
    <property type="project" value="UniProtKB-EC"/>
</dbReference>
<feature type="domain" description="AGC-kinase C-terminal" evidence="18">
    <location>
        <begin position="1507"/>
        <end position="1557"/>
    </location>
</feature>
<evidence type="ECO:0000256" key="14">
    <source>
        <dbReference type="SAM" id="Coils"/>
    </source>
</evidence>
<keyword evidence="9 13" id="KW-0067">ATP-binding</keyword>
<dbReference type="PRINTS" id="PR00104">
    <property type="entry name" value="CGMPKINASE"/>
</dbReference>
<dbReference type="PANTHER" id="PTHR24353">
    <property type="entry name" value="CYCLIC NUCLEOTIDE-DEPENDENT PROTEIN KINASE"/>
    <property type="match status" value="1"/>
</dbReference>
<dbReference type="InterPro" id="IPR000719">
    <property type="entry name" value="Prot_kinase_dom"/>
</dbReference>
<dbReference type="GO" id="GO:0005524">
    <property type="term" value="F:ATP binding"/>
    <property type="evidence" value="ECO:0007669"/>
    <property type="project" value="UniProtKB-UniRule"/>
</dbReference>
<dbReference type="PROSITE" id="PS00888">
    <property type="entry name" value="CNMP_BINDING_1"/>
    <property type="match status" value="1"/>
</dbReference>
<accession>A0A1I8P6Z8</accession>
<dbReference type="EC" id="2.7.11.12" evidence="3"/>
<dbReference type="PROSITE" id="PS50011">
    <property type="entry name" value="PROTEIN_KINASE_DOM"/>
    <property type="match status" value="1"/>
</dbReference>
<evidence type="ECO:0000259" key="18">
    <source>
        <dbReference type="PROSITE" id="PS51285"/>
    </source>
</evidence>
<gene>
    <name evidence="19" type="primary">106080489</name>
</gene>
<dbReference type="InterPro" id="IPR035014">
    <property type="entry name" value="STKc_cGK"/>
</dbReference>